<dbReference type="SUPFAM" id="SSF47729">
    <property type="entry name" value="IHF-like DNA-binding proteins"/>
    <property type="match status" value="1"/>
</dbReference>
<sequence>MTDIMQELASIARRNKFSGTLGMSDEDIVSVWEYVSDYVQKQMLSGKGVTINGLGTFTFVQKKLDVGNNKYLLIRRPVFQIQEKFAQTHGLQSNKYHLTGTVTCSSLNFSALSIESPFKRDVIESCVREVLLAMQRSLASGKNIEFLFSSLGRLQIRDGRVKMKFFKEFINSVDGSGGKLIDSMKNRPGTCDSVISNRPPTRPISSNTLCLPKIEGATCCDNAKQTKMPTIDEEDGQAKEEDKPIEEDEGKNEENLDSKEEFEFEKANKKTLVNPRESLHLAKACAVTFDSILPTVPNTARTDSSAKSLIFRRSLSPLAERPSTSIHIRSQSADCLAPPKPMPEVIQSAPPSACGHRNAGQELCYLCHQRERRNIPVFLREERKKREAEEDRLLDEYQKLKITESVLKEQELALEKRHNEQKNAAFNLGVAEAVKSRKPEKGFYSSYIFEKRALTPPRQIAQVRYNGELAQQVAVKEEVKRKRKEDESFLERLEQVQLAEDLAAERQEVQKHRDEQKENYRRALDTQLRYKPLPIPSRVSDSDEPIFGKADMANERLAERRRRAIEYFRDQRDVVEQRKRDKLLRRLREQKDEEEVLRKNRMDLKDDLAQRYSRAVANRKKLEEEWQRAAEDKKQRDSEERSANFASHGELIHEQCDKYGRCGQCKRRLNNCGESNVWRDTRYVPGARIMV</sequence>
<dbReference type="GO" id="GO:0003677">
    <property type="term" value="F:DNA binding"/>
    <property type="evidence" value="ECO:0007669"/>
    <property type="project" value="InterPro"/>
</dbReference>
<dbReference type="InterPro" id="IPR028034">
    <property type="entry name" value="HU-CCDC81"/>
</dbReference>
<dbReference type="PANTHER" id="PTHR14362">
    <property type="entry name" value="COILED-COIL DOMAIN-CONTAINING PROTEIN 81"/>
    <property type="match status" value="1"/>
</dbReference>
<evidence type="ECO:0000256" key="2">
    <source>
        <dbReference type="SAM" id="MobiDB-lite"/>
    </source>
</evidence>
<dbReference type="OrthoDB" id="125906at2759"/>
<dbReference type="EMBL" id="CAJFCJ010000007">
    <property type="protein sequence ID" value="CAD5117290.1"/>
    <property type="molecule type" value="Genomic_DNA"/>
</dbReference>
<proteinExistence type="predicted"/>
<feature type="coiled-coil region" evidence="1">
    <location>
        <begin position="580"/>
        <end position="625"/>
    </location>
</feature>
<evidence type="ECO:0000259" key="3">
    <source>
        <dbReference type="Pfam" id="PF14908"/>
    </source>
</evidence>
<reference evidence="5 6" key="1">
    <citation type="submission" date="2020-08" db="EMBL/GenBank/DDBJ databases">
        <authorList>
            <person name="Hejnol A."/>
        </authorList>
    </citation>
    <scope>NUCLEOTIDE SEQUENCE [LARGE SCALE GENOMIC DNA]</scope>
</reference>
<evidence type="ECO:0000313" key="6">
    <source>
        <dbReference type="Proteomes" id="UP000549394"/>
    </source>
</evidence>
<dbReference type="InterPro" id="IPR010992">
    <property type="entry name" value="IHF-like_DNA-bd_dom_sf"/>
</dbReference>
<keyword evidence="1" id="KW-0175">Coiled coil</keyword>
<feature type="domain" description="CCDC81 HU" evidence="3">
    <location>
        <begin position="10"/>
        <end position="93"/>
    </location>
</feature>
<evidence type="ECO:0000259" key="4">
    <source>
        <dbReference type="Pfam" id="PF18289"/>
    </source>
</evidence>
<feature type="domain" description="CCDC81 HU" evidence="4">
    <location>
        <begin position="106"/>
        <end position="177"/>
    </location>
</feature>
<name>A0A7I8VMQ2_9ANNE</name>
<dbReference type="GO" id="GO:0005815">
    <property type="term" value="C:microtubule organizing center"/>
    <property type="evidence" value="ECO:0007669"/>
    <property type="project" value="TreeGrafter"/>
</dbReference>
<dbReference type="InterPro" id="IPR040673">
    <property type="entry name" value="CCDC81_HU_dom_2"/>
</dbReference>
<dbReference type="Pfam" id="PF18289">
    <property type="entry name" value="HU-CCDC81_euk_2"/>
    <property type="match status" value="1"/>
</dbReference>
<organism evidence="5 6">
    <name type="scientific">Dimorphilus gyrociliatus</name>
    <dbReference type="NCBI Taxonomy" id="2664684"/>
    <lineage>
        <taxon>Eukaryota</taxon>
        <taxon>Metazoa</taxon>
        <taxon>Spiralia</taxon>
        <taxon>Lophotrochozoa</taxon>
        <taxon>Annelida</taxon>
        <taxon>Polychaeta</taxon>
        <taxon>Polychaeta incertae sedis</taxon>
        <taxon>Dinophilidae</taxon>
        <taxon>Dimorphilus</taxon>
    </lineage>
</organism>
<comment type="caution">
    <text evidence="5">The sequence shown here is derived from an EMBL/GenBank/DDBJ whole genome shotgun (WGS) entry which is preliminary data.</text>
</comment>
<evidence type="ECO:0000256" key="1">
    <source>
        <dbReference type="SAM" id="Coils"/>
    </source>
</evidence>
<keyword evidence="6" id="KW-1185">Reference proteome</keyword>
<protein>
    <submittedName>
        <fullName evidence="5">DgyrCDS6077</fullName>
    </submittedName>
</protein>
<feature type="region of interest" description="Disordered" evidence="2">
    <location>
        <begin position="225"/>
        <end position="260"/>
    </location>
</feature>
<dbReference type="AlphaFoldDB" id="A0A7I8VMQ2"/>
<accession>A0A7I8VMQ2</accession>
<feature type="coiled-coil region" evidence="1">
    <location>
        <begin position="476"/>
        <end position="526"/>
    </location>
</feature>
<dbReference type="Proteomes" id="UP000549394">
    <property type="component" value="Unassembled WGS sequence"/>
</dbReference>
<dbReference type="Pfam" id="PF14908">
    <property type="entry name" value="HU-CCDC81_euk_1"/>
    <property type="match status" value="1"/>
</dbReference>
<gene>
    <name evidence="5" type="ORF">DGYR_LOCUS5831</name>
</gene>
<dbReference type="InterPro" id="IPR026295">
    <property type="entry name" value="CCD81"/>
</dbReference>
<evidence type="ECO:0000313" key="5">
    <source>
        <dbReference type="EMBL" id="CAD5117290.1"/>
    </source>
</evidence>
<dbReference type="PANTHER" id="PTHR14362:SF2">
    <property type="entry name" value="COILED-COIL DOMAIN-CONTAINING PROTEIN 81"/>
    <property type="match status" value="1"/>
</dbReference>